<reference evidence="10" key="1">
    <citation type="submission" date="2021-04" db="EMBL/GenBank/DDBJ databases">
        <title>Genome based classification of Actinospica acidithermotolerans sp. nov., an actinobacterium isolated from an Indonesian hot spring.</title>
        <authorList>
            <person name="Kusuma A.B."/>
            <person name="Putra K.E."/>
            <person name="Nafisah S."/>
            <person name="Loh J."/>
            <person name="Nouioui I."/>
            <person name="Goodfellow M."/>
        </authorList>
    </citation>
    <scope>NUCLEOTIDE SEQUENCE</scope>
    <source>
        <strain evidence="10">DSM 45618</strain>
    </source>
</reference>
<dbReference type="AlphaFoldDB" id="A0A8J7WJY5"/>
<feature type="domain" description="HTH iclR-type" evidence="8">
    <location>
        <begin position="36"/>
        <end position="98"/>
    </location>
</feature>
<dbReference type="GO" id="GO:0003677">
    <property type="term" value="F:DNA binding"/>
    <property type="evidence" value="ECO:0007669"/>
    <property type="project" value="UniProtKB-KW"/>
</dbReference>
<keyword evidence="1" id="KW-0319">Glycerol metabolism</keyword>
<evidence type="ECO:0000256" key="2">
    <source>
        <dbReference type="ARBA" id="ARBA00023015"/>
    </source>
</evidence>
<feature type="region of interest" description="Disordered" evidence="7">
    <location>
        <begin position="1"/>
        <end position="21"/>
    </location>
</feature>
<comment type="function">
    <text evidence="5">May be an activator protein for the gylABX operon.</text>
</comment>
<evidence type="ECO:0000256" key="1">
    <source>
        <dbReference type="ARBA" id="ARBA00022798"/>
    </source>
</evidence>
<evidence type="ECO:0000256" key="3">
    <source>
        <dbReference type="ARBA" id="ARBA00023125"/>
    </source>
</evidence>
<gene>
    <name evidence="10" type="ORF">KGA66_06655</name>
</gene>
<comment type="caution">
    <text evidence="10">The sequence shown here is derived from an EMBL/GenBank/DDBJ whole genome shotgun (WGS) entry which is preliminary data.</text>
</comment>
<feature type="domain" description="IclR-ED" evidence="9">
    <location>
        <begin position="99"/>
        <end position="281"/>
    </location>
</feature>
<evidence type="ECO:0000256" key="5">
    <source>
        <dbReference type="ARBA" id="ARBA00058938"/>
    </source>
</evidence>
<dbReference type="Gene3D" id="3.30.450.40">
    <property type="match status" value="1"/>
</dbReference>
<dbReference type="PANTHER" id="PTHR30136">
    <property type="entry name" value="HELIX-TURN-HELIX TRANSCRIPTIONAL REGULATOR, ICLR FAMILY"/>
    <property type="match status" value="1"/>
</dbReference>
<dbReference type="PROSITE" id="PS51078">
    <property type="entry name" value="ICLR_ED"/>
    <property type="match status" value="1"/>
</dbReference>
<dbReference type="SMART" id="SM00346">
    <property type="entry name" value="HTH_ICLR"/>
    <property type="match status" value="1"/>
</dbReference>
<dbReference type="FunFam" id="1.10.10.10:FF:000056">
    <property type="entry name" value="IclR family transcriptional regulator"/>
    <property type="match status" value="1"/>
</dbReference>
<dbReference type="Pfam" id="PF01614">
    <property type="entry name" value="IclR_C"/>
    <property type="match status" value="1"/>
</dbReference>
<dbReference type="InterPro" id="IPR050707">
    <property type="entry name" value="HTH_MetabolicPath_Reg"/>
</dbReference>
<organism evidence="10 11">
    <name type="scientific">Actinocrinis puniceicyclus</name>
    <dbReference type="NCBI Taxonomy" id="977794"/>
    <lineage>
        <taxon>Bacteria</taxon>
        <taxon>Bacillati</taxon>
        <taxon>Actinomycetota</taxon>
        <taxon>Actinomycetes</taxon>
        <taxon>Catenulisporales</taxon>
        <taxon>Actinospicaceae</taxon>
        <taxon>Actinocrinis</taxon>
    </lineage>
</organism>
<name>A0A8J7WJY5_9ACTN</name>
<evidence type="ECO:0000256" key="7">
    <source>
        <dbReference type="SAM" id="MobiDB-lite"/>
    </source>
</evidence>
<proteinExistence type="predicted"/>
<protein>
    <recommendedName>
        <fullName evidence="6">Glycerol operon regulatory protein</fullName>
    </recommendedName>
</protein>
<evidence type="ECO:0000256" key="6">
    <source>
        <dbReference type="ARBA" id="ARBA00070406"/>
    </source>
</evidence>
<dbReference type="Gene3D" id="1.10.10.10">
    <property type="entry name" value="Winged helix-like DNA-binding domain superfamily/Winged helix DNA-binding domain"/>
    <property type="match status" value="1"/>
</dbReference>
<keyword evidence="11" id="KW-1185">Reference proteome</keyword>
<evidence type="ECO:0000256" key="4">
    <source>
        <dbReference type="ARBA" id="ARBA00023163"/>
    </source>
</evidence>
<dbReference type="PROSITE" id="PS51077">
    <property type="entry name" value="HTH_ICLR"/>
    <property type="match status" value="1"/>
</dbReference>
<dbReference type="InterPro" id="IPR036390">
    <property type="entry name" value="WH_DNA-bd_sf"/>
</dbReference>
<evidence type="ECO:0000313" key="11">
    <source>
        <dbReference type="Proteomes" id="UP000677913"/>
    </source>
</evidence>
<evidence type="ECO:0000259" key="8">
    <source>
        <dbReference type="PROSITE" id="PS51077"/>
    </source>
</evidence>
<dbReference type="SUPFAM" id="SSF55781">
    <property type="entry name" value="GAF domain-like"/>
    <property type="match status" value="1"/>
</dbReference>
<dbReference type="InterPro" id="IPR005471">
    <property type="entry name" value="Tscrpt_reg_IclR_N"/>
</dbReference>
<dbReference type="GO" id="GO:0003700">
    <property type="term" value="F:DNA-binding transcription factor activity"/>
    <property type="evidence" value="ECO:0007669"/>
    <property type="project" value="TreeGrafter"/>
</dbReference>
<dbReference type="PANTHER" id="PTHR30136:SF24">
    <property type="entry name" value="HTH-TYPE TRANSCRIPTIONAL REPRESSOR ALLR"/>
    <property type="match status" value="1"/>
</dbReference>
<dbReference type="EMBL" id="JAGSXH010000014">
    <property type="protein sequence ID" value="MBS2962718.1"/>
    <property type="molecule type" value="Genomic_DNA"/>
</dbReference>
<keyword evidence="2" id="KW-0805">Transcription regulation</keyword>
<keyword evidence="4" id="KW-0804">Transcription</keyword>
<evidence type="ECO:0000259" key="9">
    <source>
        <dbReference type="PROSITE" id="PS51078"/>
    </source>
</evidence>
<dbReference type="InterPro" id="IPR036388">
    <property type="entry name" value="WH-like_DNA-bd_sf"/>
</dbReference>
<dbReference type="GO" id="GO:0045892">
    <property type="term" value="P:negative regulation of DNA-templated transcription"/>
    <property type="evidence" value="ECO:0007669"/>
    <property type="project" value="TreeGrafter"/>
</dbReference>
<dbReference type="InterPro" id="IPR029016">
    <property type="entry name" value="GAF-like_dom_sf"/>
</dbReference>
<keyword evidence="3" id="KW-0238">DNA-binding</keyword>
<dbReference type="SUPFAM" id="SSF46785">
    <property type="entry name" value="Winged helix' DNA-binding domain"/>
    <property type="match status" value="1"/>
</dbReference>
<dbReference type="InterPro" id="IPR014757">
    <property type="entry name" value="Tscrpt_reg_IclR_C"/>
</dbReference>
<evidence type="ECO:0000313" key="10">
    <source>
        <dbReference type="EMBL" id="MBS2962718.1"/>
    </source>
</evidence>
<dbReference type="GO" id="GO:0006071">
    <property type="term" value="P:glycerol metabolic process"/>
    <property type="evidence" value="ECO:0007669"/>
    <property type="project" value="UniProtKB-KW"/>
</dbReference>
<dbReference type="Proteomes" id="UP000677913">
    <property type="component" value="Unassembled WGS sequence"/>
</dbReference>
<accession>A0A8J7WJY5</accession>
<dbReference type="Pfam" id="PF09339">
    <property type="entry name" value="HTH_IclR"/>
    <property type="match status" value="1"/>
</dbReference>
<sequence length="281" mass="29914">MKQSSTPAPTGGGGAAANSPVAGGPGLNGAAAPGAVKSADRTVELLELLAKHTEPLTLSEIHRELSYPKSSLFVLLRTLVARGWVETDRRGTGYSIGVRALLVGTSYLDRDPVIRAATRELEQLRAEVNETVHLARLDGPDVVYLASRESAHHLRLTSRVGRRVPAYATALGKALLAGRTDAEVDALLPARLEPLTPQTVADRDALFAELARVRECGYASERGQNTPGLGCFAVTLDNRLPPVDAISCSVPFARLDDAGHADEVLEAVRRHAAGLNRLLRT</sequence>